<keyword evidence="1" id="KW-0812">Transmembrane</keyword>
<organism evidence="2 3">
    <name type="scientific">Hathewaya limosa</name>
    <name type="common">Clostridium limosum</name>
    <dbReference type="NCBI Taxonomy" id="1536"/>
    <lineage>
        <taxon>Bacteria</taxon>
        <taxon>Bacillati</taxon>
        <taxon>Bacillota</taxon>
        <taxon>Clostridia</taxon>
        <taxon>Eubacteriales</taxon>
        <taxon>Clostridiaceae</taxon>
        <taxon>Hathewaya</taxon>
    </lineage>
</organism>
<evidence type="ECO:0000313" key="2">
    <source>
        <dbReference type="EMBL" id="MDQ0479765.1"/>
    </source>
</evidence>
<evidence type="ECO:0000313" key="3">
    <source>
        <dbReference type="Proteomes" id="UP001224418"/>
    </source>
</evidence>
<reference evidence="2 3" key="1">
    <citation type="submission" date="2023-07" db="EMBL/GenBank/DDBJ databases">
        <title>Genomic Encyclopedia of Type Strains, Phase IV (KMG-IV): sequencing the most valuable type-strain genomes for metagenomic binning, comparative biology and taxonomic classification.</title>
        <authorList>
            <person name="Goeker M."/>
        </authorList>
    </citation>
    <scope>NUCLEOTIDE SEQUENCE [LARGE SCALE GENOMIC DNA]</scope>
    <source>
        <strain evidence="2 3">DSM 1400</strain>
    </source>
</reference>
<dbReference type="RefSeq" id="WP_307355717.1">
    <property type="nucleotide sequence ID" value="NZ_JAUSWN010000011.1"/>
</dbReference>
<accession>A0ABU0JRP4</accession>
<keyword evidence="1" id="KW-0472">Membrane</keyword>
<name>A0ABU0JRP4_HATLI</name>
<sequence>MIDKRDLKLFIIRFIESFAILYIFGVLIPNFLNFYWAKFARIKNLAGNTVLVYNNISIKEKFINNFYIIFHMFFINI</sequence>
<gene>
    <name evidence="2" type="ORF">QOZ93_001507</name>
</gene>
<protein>
    <submittedName>
        <fullName evidence="2">Uncharacterized protein</fullName>
    </submittedName>
</protein>
<feature type="transmembrane region" description="Helical" evidence="1">
    <location>
        <begin position="12"/>
        <end position="36"/>
    </location>
</feature>
<dbReference type="Proteomes" id="UP001224418">
    <property type="component" value="Unassembled WGS sequence"/>
</dbReference>
<dbReference type="EMBL" id="JAUSWN010000011">
    <property type="protein sequence ID" value="MDQ0479765.1"/>
    <property type="molecule type" value="Genomic_DNA"/>
</dbReference>
<keyword evidence="1" id="KW-1133">Transmembrane helix</keyword>
<comment type="caution">
    <text evidence="2">The sequence shown here is derived from an EMBL/GenBank/DDBJ whole genome shotgun (WGS) entry which is preliminary data.</text>
</comment>
<keyword evidence="3" id="KW-1185">Reference proteome</keyword>
<evidence type="ECO:0000256" key="1">
    <source>
        <dbReference type="SAM" id="Phobius"/>
    </source>
</evidence>
<proteinExistence type="predicted"/>